<dbReference type="HOGENOM" id="CLU_2447688_0_0_2"/>
<dbReference type="GeneID" id="10643964"/>
<dbReference type="STRING" id="880724.Metig_1106"/>
<dbReference type="KEGG" id="mig:Metig_1106"/>
<proteinExistence type="predicted"/>
<evidence type="ECO:0000313" key="1">
    <source>
        <dbReference type="EMBL" id="AEF96645.1"/>
    </source>
</evidence>
<organism evidence="2">
    <name type="scientific">Methanotorris igneus (strain DSM 5666 / JCM 11834 / Kol 5)</name>
    <dbReference type="NCBI Taxonomy" id="880724"/>
    <lineage>
        <taxon>Archaea</taxon>
        <taxon>Methanobacteriati</taxon>
        <taxon>Methanobacteriota</taxon>
        <taxon>Methanomada group</taxon>
        <taxon>Methanococci</taxon>
        <taxon>Methanococcales</taxon>
        <taxon>Methanocaldococcaceae</taxon>
        <taxon>Methanotorris</taxon>
    </lineage>
</organism>
<sequence length="89" mass="10368">MDESERRKIIEEFINILEMLRPYAAEGSDEKTNIILTLKFLESGKVLDEDLLPIANKILEIAKRIGSYEMKREIELFLVGEKLKRLTKS</sequence>
<dbReference type="RefSeq" id="WP_013799246.1">
    <property type="nucleotide sequence ID" value="NC_015562.1"/>
</dbReference>
<evidence type="ECO:0000313" key="2">
    <source>
        <dbReference type="Proteomes" id="UP000009227"/>
    </source>
</evidence>
<name>F6BDT4_METIK</name>
<dbReference type="EMBL" id="CP002737">
    <property type="protein sequence ID" value="AEF96645.1"/>
    <property type="molecule type" value="Genomic_DNA"/>
</dbReference>
<dbReference type="AlphaFoldDB" id="F6BDT4"/>
<accession>F6BDT4</accession>
<keyword evidence="2" id="KW-1185">Reference proteome</keyword>
<gene>
    <name evidence="1" type="ordered locus">Metig_1106</name>
</gene>
<dbReference type="Proteomes" id="UP000009227">
    <property type="component" value="Chromosome"/>
</dbReference>
<protein>
    <submittedName>
        <fullName evidence="1">Uncharacterized protein</fullName>
    </submittedName>
</protein>
<reference evidence="1 2" key="1">
    <citation type="submission" date="2011-05" db="EMBL/GenBank/DDBJ databases">
        <title>Complete sequence of Methanotorris igneus Kol 5.</title>
        <authorList>
            <consortium name="US DOE Joint Genome Institute"/>
            <person name="Lucas S."/>
            <person name="Han J."/>
            <person name="Lapidus A."/>
            <person name="Cheng J.-F."/>
            <person name="Goodwin L."/>
            <person name="Pitluck S."/>
            <person name="Peters L."/>
            <person name="Mikhailova N."/>
            <person name="Chertkov O."/>
            <person name="Han C."/>
            <person name="Tapia R."/>
            <person name="Land M."/>
            <person name="Hauser L."/>
            <person name="Kyrpides N."/>
            <person name="Ivanova N."/>
            <person name="Pagani I."/>
            <person name="Sieprawska-Lupa M."/>
            <person name="Whitman W."/>
            <person name="Woyke T."/>
        </authorList>
    </citation>
    <scope>NUCLEOTIDE SEQUENCE [LARGE SCALE GENOMIC DNA]</scope>
    <source>
        <strain evidence="2">DSM 5666 / JCM 11834 / Kol 5</strain>
    </source>
</reference>